<proteinExistence type="predicted"/>
<accession>A0A5L8STL9</accession>
<evidence type="ECO:0000313" key="2">
    <source>
        <dbReference type="Proteomes" id="UP000535305"/>
    </source>
</evidence>
<gene>
    <name evidence="1" type="ORF">CT510_01870</name>
</gene>
<dbReference type="Proteomes" id="UP000535305">
    <property type="component" value="Unassembled WGS sequence"/>
</dbReference>
<evidence type="ECO:0000313" key="1">
    <source>
        <dbReference type="EMBL" id="EAJ1621406.1"/>
    </source>
</evidence>
<sequence length="223" mass="27168">MCNIDRKQFYRNISSFHNKIKEIDNHRYLSWEHCYEYFYINRKNVDYDYASLMLSFYLASWGMYRGSSFLLHYDYQIYKIMLKELLDINLWDKQDWNQITQANKIIEEKLLLYKNNKENENNEEDKNNKNKISNTLITKILLGIFGCTPAYDRFFVNGLKKHNINNNKIPIQYCEDSYIGIIDLIDRCKSSFKFPKIPLKYNKNIYYPDMKIMDMYFWILGKE</sequence>
<comment type="caution">
    <text evidence="1">The sequence shown here is derived from an EMBL/GenBank/DDBJ whole genome shotgun (WGS) entry which is preliminary data.</text>
</comment>
<dbReference type="AlphaFoldDB" id="A0A5L8STL9"/>
<reference evidence="1 2" key="1">
    <citation type="submission" date="2018-06" db="EMBL/GenBank/DDBJ databases">
        <authorList>
            <consortium name="PulseNet: The National Subtyping Network for Foodborne Disease Surveillance"/>
            <person name="Tarr C.L."/>
            <person name="Trees E."/>
            <person name="Katz L.S."/>
            <person name="Carleton-Romer H.A."/>
            <person name="Stroika S."/>
            <person name="Kucerova Z."/>
            <person name="Roache K.F."/>
            <person name="Sabol A.L."/>
            <person name="Besser J."/>
            <person name="Gerner-Smidt P."/>
        </authorList>
    </citation>
    <scope>NUCLEOTIDE SEQUENCE [LARGE SCALE GENOMIC DNA]</scope>
    <source>
        <strain evidence="1 2">PNUSAC003104</strain>
    </source>
</reference>
<keyword evidence="2" id="KW-1185">Reference proteome</keyword>
<dbReference type="RefSeq" id="WP_257422030.1">
    <property type="nucleotide sequence ID" value="NZ_JANKIM010000017.1"/>
</dbReference>
<name>A0A5L8STL9_CAMUP</name>
<dbReference type="EMBL" id="AABVLA010000005">
    <property type="protein sequence ID" value="EAJ1621406.1"/>
    <property type="molecule type" value="Genomic_DNA"/>
</dbReference>
<protein>
    <submittedName>
        <fullName evidence="1">Uncharacterized protein</fullName>
    </submittedName>
</protein>
<organism evidence="1 2">
    <name type="scientific">Campylobacter upsaliensis</name>
    <dbReference type="NCBI Taxonomy" id="28080"/>
    <lineage>
        <taxon>Bacteria</taxon>
        <taxon>Pseudomonadati</taxon>
        <taxon>Campylobacterota</taxon>
        <taxon>Epsilonproteobacteria</taxon>
        <taxon>Campylobacterales</taxon>
        <taxon>Campylobacteraceae</taxon>
        <taxon>Campylobacter</taxon>
    </lineage>
</organism>